<dbReference type="PANTHER" id="PTHR21109">
    <property type="entry name" value="MITOCHONDRIAL 28S RIBOSOMAL PROTEIN S21"/>
    <property type="match status" value="1"/>
</dbReference>
<dbReference type="GO" id="GO:0003735">
    <property type="term" value="F:structural constituent of ribosome"/>
    <property type="evidence" value="ECO:0007669"/>
    <property type="project" value="InterPro"/>
</dbReference>
<reference evidence="6" key="1">
    <citation type="submission" date="2019-11" db="EMBL/GenBank/DDBJ databases">
        <authorList>
            <person name="Liu Y."/>
            <person name="Hou J."/>
            <person name="Li T.-Q."/>
            <person name="Guan C.-H."/>
            <person name="Wu X."/>
            <person name="Wu H.-Z."/>
            <person name="Ling F."/>
            <person name="Zhang R."/>
            <person name="Shi X.-G."/>
            <person name="Ren J.-P."/>
            <person name="Chen E.-F."/>
            <person name="Sun J.-M."/>
        </authorList>
    </citation>
    <scope>NUCLEOTIDE SEQUENCE</scope>
    <source>
        <strain evidence="6">Adult_tree_wgs_1</strain>
        <tissue evidence="6">Leaves</tissue>
    </source>
</reference>
<dbReference type="InterPro" id="IPR001911">
    <property type="entry name" value="Ribosomal_bS21"/>
</dbReference>
<dbReference type="Pfam" id="PF01165">
    <property type="entry name" value="Ribosomal_S21"/>
    <property type="match status" value="1"/>
</dbReference>
<proteinExistence type="inferred from homology"/>
<organism evidence="6 7">
    <name type="scientific">Rhododendron simsii</name>
    <name type="common">Sims's rhododendron</name>
    <dbReference type="NCBI Taxonomy" id="118357"/>
    <lineage>
        <taxon>Eukaryota</taxon>
        <taxon>Viridiplantae</taxon>
        <taxon>Streptophyta</taxon>
        <taxon>Embryophyta</taxon>
        <taxon>Tracheophyta</taxon>
        <taxon>Spermatophyta</taxon>
        <taxon>Magnoliopsida</taxon>
        <taxon>eudicotyledons</taxon>
        <taxon>Gunneridae</taxon>
        <taxon>Pentapetalae</taxon>
        <taxon>asterids</taxon>
        <taxon>Ericales</taxon>
        <taxon>Ericaceae</taxon>
        <taxon>Ericoideae</taxon>
        <taxon>Rhodoreae</taxon>
        <taxon>Rhododendron</taxon>
    </lineage>
</organism>
<dbReference type="GO" id="GO:1990904">
    <property type="term" value="C:ribonucleoprotein complex"/>
    <property type="evidence" value="ECO:0007669"/>
    <property type="project" value="UniProtKB-KW"/>
</dbReference>
<dbReference type="EMBL" id="WJXA01000008">
    <property type="protein sequence ID" value="KAF7135678.1"/>
    <property type="molecule type" value="Genomic_DNA"/>
</dbReference>
<evidence type="ECO:0000313" key="7">
    <source>
        <dbReference type="Proteomes" id="UP000626092"/>
    </source>
</evidence>
<feature type="compositionally biased region" description="Low complexity" evidence="4">
    <location>
        <begin position="68"/>
        <end position="84"/>
    </location>
</feature>
<dbReference type="InterPro" id="IPR038380">
    <property type="entry name" value="Ribosomal_bS21_sf"/>
</dbReference>
<dbReference type="GO" id="GO:0003700">
    <property type="term" value="F:DNA-binding transcription factor activity"/>
    <property type="evidence" value="ECO:0007669"/>
    <property type="project" value="InterPro"/>
</dbReference>
<gene>
    <name evidence="6" type="ORF">RHSIM_Rhsim08G0043600</name>
</gene>
<evidence type="ECO:0000256" key="4">
    <source>
        <dbReference type="SAM" id="MobiDB-lite"/>
    </source>
</evidence>
<dbReference type="Proteomes" id="UP000626092">
    <property type="component" value="Unassembled WGS sequence"/>
</dbReference>
<keyword evidence="3" id="KW-0687">Ribonucleoprotein</keyword>
<dbReference type="GO" id="GO:0006412">
    <property type="term" value="P:translation"/>
    <property type="evidence" value="ECO:0007669"/>
    <property type="project" value="InterPro"/>
</dbReference>
<comment type="caution">
    <text evidence="6">The sequence shown here is derived from an EMBL/GenBank/DDBJ whole genome shotgun (WGS) entry which is preliminary data.</text>
</comment>
<comment type="similarity">
    <text evidence="1">Belongs to the bacterial ribosomal protein bS21 family.</text>
</comment>
<feature type="domain" description="BZIP" evidence="5">
    <location>
        <begin position="132"/>
        <end position="147"/>
    </location>
</feature>
<evidence type="ECO:0000313" key="6">
    <source>
        <dbReference type="EMBL" id="KAF7135678.1"/>
    </source>
</evidence>
<feature type="compositionally biased region" description="Acidic residues" evidence="4">
    <location>
        <begin position="167"/>
        <end position="178"/>
    </location>
</feature>
<dbReference type="NCBIfam" id="TIGR00030">
    <property type="entry name" value="S21p"/>
    <property type="match status" value="1"/>
</dbReference>
<evidence type="ECO:0000256" key="1">
    <source>
        <dbReference type="ARBA" id="ARBA00006640"/>
    </source>
</evidence>
<feature type="compositionally biased region" description="Basic residues" evidence="4">
    <location>
        <begin position="126"/>
        <end position="149"/>
    </location>
</feature>
<feature type="compositionally biased region" description="Basic and acidic residues" evidence="4">
    <location>
        <begin position="150"/>
        <end position="166"/>
    </location>
</feature>
<dbReference type="InterPro" id="IPR004827">
    <property type="entry name" value="bZIP"/>
</dbReference>
<evidence type="ECO:0000256" key="3">
    <source>
        <dbReference type="ARBA" id="ARBA00023274"/>
    </source>
</evidence>
<evidence type="ECO:0000256" key="2">
    <source>
        <dbReference type="ARBA" id="ARBA00022980"/>
    </source>
</evidence>
<keyword evidence="2" id="KW-0689">Ribosomal protein</keyword>
<feature type="region of interest" description="Disordered" evidence="4">
    <location>
        <begin position="32"/>
        <end position="84"/>
    </location>
</feature>
<dbReference type="Gene3D" id="1.20.5.1150">
    <property type="entry name" value="Ribosomal protein S8"/>
    <property type="match status" value="1"/>
</dbReference>
<evidence type="ECO:0000259" key="5">
    <source>
        <dbReference type="PROSITE" id="PS00036"/>
    </source>
</evidence>
<name>A0A834GIR2_RHOSS</name>
<feature type="region of interest" description="Disordered" evidence="4">
    <location>
        <begin position="126"/>
        <end position="178"/>
    </location>
</feature>
<keyword evidence="7" id="KW-1185">Reference proteome</keyword>
<sequence length="178" mass="20517">MSLPLFGFTQRTDSNPMASSSLLSLLSFSTTATAISKPPPPPPKSPLLRLPLSSSFPPLRNRNQGCKSLLSSSEPFSSTEPFSSCESFNVEVEIDEDDNEDRLIEEFRREVIRAGVIQECVRRKFHENKHEKKKRKNREAARRNRKRRTPYRDPALDEAEAARNREEEEYGEDDNWDF</sequence>
<feature type="compositionally biased region" description="Low complexity" evidence="4">
    <location>
        <begin position="46"/>
        <end position="60"/>
    </location>
</feature>
<dbReference type="PANTHER" id="PTHR21109:SF0">
    <property type="entry name" value="SMALL RIBOSOMAL SUBUNIT PROTEIN BS21M"/>
    <property type="match status" value="1"/>
</dbReference>
<dbReference type="GO" id="GO:0005840">
    <property type="term" value="C:ribosome"/>
    <property type="evidence" value="ECO:0007669"/>
    <property type="project" value="UniProtKB-KW"/>
</dbReference>
<dbReference type="AlphaFoldDB" id="A0A834GIR2"/>
<protein>
    <recommendedName>
        <fullName evidence="5">BZIP domain-containing protein</fullName>
    </recommendedName>
</protein>
<dbReference type="PROSITE" id="PS00036">
    <property type="entry name" value="BZIP_BASIC"/>
    <property type="match status" value="1"/>
</dbReference>
<accession>A0A834GIR2</accession>